<dbReference type="EMBL" id="QGKX02002183">
    <property type="protein sequence ID" value="KAF3489860.1"/>
    <property type="molecule type" value="Genomic_DNA"/>
</dbReference>
<accession>A0A8S9NB11</accession>
<dbReference type="AlphaFoldDB" id="A0A8S9NB11"/>
<comment type="caution">
    <text evidence="1">The sequence shown here is derived from an EMBL/GenBank/DDBJ whole genome shotgun (WGS) entry which is preliminary data.</text>
</comment>
<evidence type="ECO:0000313" key="1">
    <source>
        <dbReference type="EMBL" id="KAF3489860.1"/>
    </source>
</evidence>
<dbReference type="Proteomes" id="UP000712600">
    <property type="component" value="Unassembled WGS sequence"/>
</dbReference>
<organism evidence="1 2">
    <name type="scientific">Brassica cretica</name>
    <name type="common">Mustard</name>
    <dbReference type="NCBI Taxonomy" id="69181"/>
    <lineage>
        <taxon>Eukaryota</taxon>
        <taxon>Viridiplantae</taxon>
        <taxon>Streptophyta</taxon>
        <taxon>Embryophyta</taxon>
        <taxon>Tracheophyta</taxon>
        <taxon>Spermatophyta</taxon>
        <taxon>Magnoliopsida</taxon>
        <taxon>eudicotyledons</taxon>
        <taxon>Gunneridae</taxon>
        <taxon>Pentapetalae</taxon>
        <taxon>rosids</taxon>
        <taxon>malvids</taxon>
        <taxon>Brassicales</taxon>
        <taxon>Brassicaceae</taxon>
        <taxon>Brassiceae</taxon>
        <taxon>Brassica</taxon>
    </lineage>
</organism>
<name>A0A8S9NB11_BRACR</name>
<reference evidence="1" key="1">
    <citation type="submission" date="2019-12" db="EMBL/GenBank/DDBJ databases">
        <title>Genome sequencing and annotation of Brassica cretica.</title>
        <authorList>
            <person name="Studholme D.J."/>
            <person name="Sarris P."/>
        </authorList>
    </citation>
    <scope>NUCLEOTIDE SEQUENCE</scope>
    <source>
        <strain evidence="1">PFS-109/04</strain>
        <tissue evidence="1">Leaf</tissue>
    </source>
</reference>
<evidence type="ECO:0000313" key="2">
    <source>
        <dbReference type="Proteomes" id="UP000712600"/>
    </source>
</evidence>
<proteinExistence type="predicted"/>
<protein>
    <submittedName>
        <fullName evidence="1">Uncharacterized protein</fullName>
    </submittedName>
</protein>
<gene>
    <name evidence="1" type="ORF">F2Q69_00054412</name>
</gene>
<sequence length="81" mass="9510">MDGTYVRSVTDEIPHHVALPERVWVRQDFIWNRYLDNTLHKGRRRRRLDGRAFRPRGALSTTGASRQRKLRVASRVAIIVT</sequence>